<dbReference type="EMBL" id="GDID01001301">
    <property type="protein sequence ID" value="JAP95305.1"/>
    <property type="molecule type" value="Transcribed_RNA"/>
</dbReference>
<gene>
    <name evidence="4" type="ORF">TPC1_11752</name>
</gene>
<dbReference type="InterPro" id="IPR001667">
    <property type="entry name" value="DDH_dom"/>
</dbReference>
<reference evidence="4" key="1">
    <citation type="submission" date="2015-07" db="EMBL/GenBank/DDBJ databases">
        <title>Adaptation to a free-living lifestyle via gene acquisitions in the diplomonad Trepomonas sp. PC1.</title>
        <authorList>
            <person name="Xu F."/>
            <person name="Jerlstrom-Hultqvist J."/>
            <person name="Kolisko M."/>
            <person name="Simpson A.G.B."/>
            <person name="Roger A.J."/>
            <person name="Svard S.G."/>
            <person name="Andersson J.O."/>
        </authorList>
    </citation>
    <scope>NUCLEOTIDE SEQUENCE</scope>
    <source>
        <strain evidence="4">PC1</strain>
    </source>
</reference>
<dbReference type="AlphaFoldDB" id="A0A146KI95"/>
<name>A0A146KI95_9EUKA</name>
<dbReference type="PROSITE" id="PS51371">
    <property type="entry name" value="CBS"/>
    <property type="match status" value="2"/>
</dbReference>
<organism evidence="4">
    <name type="scientific">Trepomonas sp. PC1</name>
    <dbReference type="NCBI Taxonomy" id="1076344"/>
    <lineage>
        <taxon>Eukaryota</taxon>
        <taxon>Metamonada</taxon>
        <taxon>Diplomonadida</taxon>
        <taxon>Hexamitidae</taxon>
        <taxon>Hexamitinae</taxon>
        <taxon>Trepomonas</taxon>
    </lineage>
</organism>
<evidence type="ECO:0000256" key="1">
    <source>
        <dbReference type="ARBA" id="ARBA00022737"/>
    </source>
</evidence>
<sequence>MLEAAKKQYRVLPTKQVTTDSVCAAIAWAYLQRHLHHNNSQVLVPAPINSVTQYILKKFDIKEPKIVSDLYPRPLDITREQLIYLNKNDTIARALEVYSLYKTRLIPCVDDEKHVLGVLTFYDLVTAFISPMDSSDLNNVVTNVGQVIKTLWGSCQQPVDYYEQLRTYQIYNISCSLEQFKQTFKHYDNEMFQKTIFITTRNPELNQYIADQNPGMIVVCSDEPNFGEQKCDADSDDLYVPSKKTVNCNLSSKVPIIFTSKRITEATILIKQSTPVSKYMNHDQLNVVSQTTQLEEIARQLNLNKDLSGVVVVDSQNKLVNVITRHDVNTKNLINVTLVGTADQQFPGLRSQGVSLTTIIDHHHANITTTEPIQYYTRNTACTSSVVAMIYEEHDIVPPVAIAGVLLSGILGTTQLLRSPRTTVEDARIVKFLSLVCGLDYEEYGKTLVSKIKLNWNFEDLVNFDLRTLKLPFCTVKYFGFEVATFDDIDRKYIELLLNEMKTLRDKGAICSFCLIANITIKRSLILVDGENELVKQFGQLSNLQQWGDY</sequence>
<dbReference type="InterPro" id="IPR051462">
    <property type="entry name" value="CBS_domain-containing"/>
</dbReference>
<dbReference type="Gene3D" id="3.90.1640.10">
    <property type="entry name" value="inorganic pyrophosphatase (n-terminal core)"/>
    <property type="match status" value="2"/>
</dbReference>
<dbReference type="SUPFAM" id="SSF54631">
    <property type="entry name" value="CBS-domain pair"/>
    <property type="match status" value="1"/>
</dbReference>
<keyword evidence="1" id="KW-0677">Repeat</keyword>
<evidence type="ECO:0000259" key="3">
    <source>
        <dbReference type="PROSITE" id="PS51371"/>
    </source>
</evidence>
<dbReference type="InterPro" id="IPR000644">
    <property type="entry name" value="CBS_dom"/>
</dbReference>
<dbReference type="SUPFAM" id="SSF64182">
    <property type="entry name" value="DHH phosphoesterases"/>
    <property type="match status" value="1"/>
</dbReference>
<feature type="domain" description="CBS" evidence="3">
    <location>
        <begin position="280"/>
        <end position="338"/>
    </location>
</feature>
<dbReference type="SMART" id="SM00116">
    <property type="entry name" value="CBS"/>
    <property type="match status" value="2"/>
</dbReference>
<proteinExistence type="predicted"/>
<dbReference type="PANTHER" id="PTHR48108:SF26">
    <property type="entry name" value="CBS DOMAIN-CONTAINING PROTEIN DDB_G0289609"/>
    <property type="match status" value="1"/>
</dbReference>
<keyword evidence="2" id="KW-0129">CBS domain</keyword>
<dbReference type="InterPro" id="IPR038763">
    <property type="entry name" value="DHH_sf"/>
</dbReference>
<accession>A0A146KI95</accession>
<protein>
    <submittedName>
        <fullName evidence="4">Inorganic diphosphatase</fullName>
    </submittedName>
</protein>
<dbReference type="Pfam" id="PF01368">
    <property type="entry name" value="DHH"/>
    <property type="match status" value="1"/>
</dbReference>
<dbReference type="Pfam" id="PF00571">
    <property type="entry name" value="CBS"/>
    <property type="match status" value="2"/>
</dbReference>
<feature type="domain" description="CBS" evidence="3">
    <location>
        <begin position="77"/>
        <end position="134"/>
    </location>
</feature>
<feature type="non-terminal residue" evidence="4">
    <location>
        <position position="550"/>
    </location>
</feature>
<dbReference type="InterPro" id="IPR046342">
    <property type="entry name" value="CBS_dom_sf"/>
</dbReference>
<evidence type="ECO:0000256" key="2">
    <source>
        <dbReference type="PROSITE-ProRule" id="PRU00703"/>
    </source>
</evidence>
<evidence type="ECO:0000313" key="4">
    <source>
        <dbReference type="EMBL" id="JAP95305.1"/>
    </source>
</evidence>
<dbReference type="PANTHER" id="PTHR48108">
    <property type="entry name" value="CBS DOMAIN-CONTAINING PROTEIN CBSX2, CHLOROPLASTIC"/>
    <property type="match status" value="1"/>
</dbReference>